<dbReference type="SUPFAM" id="SSF75217">
    <property type="entry name" value="alpha/beta knot"/>
    <property type="match status" value="1"/>
</dbReference>
<keyword evidence="3" id="KW-0808">Transferase</keyword>
<dbReference type="PANTHER" id="PTHR43191">
    <property type="entry name" value="RRNA METHYLTRANSFERASE 3"/>
    <property type="match status" value="1"/>
</dbReference>
<feature type="domain" description="MRM3-like substrate binding" evidence="5">
    <location>
        <begin position="13"/>
        <end position="94"/>
    </location>
</feature>
<dbReference type="GO" id="GO:0003723">
    <property type="term" value="F:RNA binding"/>
    <property type="evidence" value="ECO:0007669"/>
    <property type="project" value="InterPro"/>
</dbReference>
<comment type="similarity">
    <text evidence="1">Belongs to the class IV-like SAM-binding methyltransferase superfamily. RNA methyltransferase TrmH family.</text>
</comment>
<dbReference type="GO" id="GO:0006396">
    <property type="term" value="P:RNA processing"/>
    <property type="evidence" value="ECO:0007669"/>
    <property type="project" value="InterPro"/>
</dbReference>
<dbReference type="Pfam" id="PF00588">
    <property type="entry name" value="SpoU_methylase"/>
    <property type="match status" value="1"/>
</dbReference>
<sequence length="259" mass="27228">MEQNRSVISSRDNARIKYACSLRDSEKQRAADGLFFAEGPKLCLELAKSCTPRAAYATEAALEKTPELAALDPVPVAPHVAEKLAGTKSSQGVFVLFETPRPGPALLHTARRILALEGVQDPGNVGTLLRSAAAFGFDAVVLGPGCAAPFSPKTLRSSMGAAGRLPVAHSADLPGTLRELRSRGVTCLAAALYRSRPLNEAGRDFPGGVCVVIGSEGQGLRQETVDACDAAVRIPMTDRVESLNAAVAGSVLLWHFRGV</sequence>
<dbReference type="PANTHER" id="PTHR43191:SF2">
    <property type="entry name" value="RRNA METHYLTRANSFERASE 3, MITOCHONDRIAL"/>
    <property type="match status" value="1"/>
</dbReference>
<dbReference type="EMBL" id="DXBO01000114">
    <property type="protein sequence ID" value="HIZ48579.1"/>
    <property type="molecule type" value="Genomic_DNA"/>
</dbReference>
<dbReference type="InterPro" id="IPR051259">
    <property type="entry name" value="rRNA_Methyltransferase"/>
</dbReference>
<dbReference type="GO" id="GO:0008173">
    <property type="term" value="F:RNA methyltransferase activity"/>
    <property type="evidence" value="ECO:0007669"/>
    <property type="project" value="InterPro"/>
</dbReference>
<dbReference type="Gene3D" id="3.40.1280.10">
    <property type="match status" value="1"/>
</dbReference>
<dbReference type="SUPFAM" id="SSF55315">
    <property type="entry name" value="L30e-like"/>
    <property type="match status" value="1"/>
</dbReference>
<keyword evidence="2 6" id="KW-0489">Methyltransferase</keyword>
<reference evidence="6" key="1">
    <citation type="journal article" date="2021" name="PeerJ">
        <title>Extensive microbial diversity within the chicken gut microbiome revealed by metagenomics and culture.</title>
        <authorList>
            <person name="Gilroy R."/>
            <person name="Ravi A."/>
            <person name="Getino M."/>
            <person name="Pursley I."/>
            <person name="Horton D.L."/>
            <person name="Alikhan N.F."/>
            <person name="Baker D."/>
            <person name="Gharbi K."/>
            <person name="Hall N."/>
            <person name="Watson M."/>
            <person name="Adriaenssens E.M."/>
            <person name="Foster-Nyarko E."/>
            <person name="Jarju S."/>
            <person name="Secka A."/>
            <person name="Antonio M."/>
            <person name="Oren A."/>
            <person name="Chaudhuri R.R."/>
            <person name="La Ragione R."/>
            <person name="Hildebrand F."/>
            <person name="Pallen M.J."/>
        </authorList>
    </citation>
    <scope>NUCLEOTIDE SEQUENCE</scope>
    <source>
        <strain evidence="6">3436</strain>
    </source>
</reference>
<dbReference type="InterPro" id="IPR001537">
    <property type="entry name" value="SpoU_MeTrfase"/>
</dbReference>
<dbReference type="InterPro" id="IPR029026">
    <property type="entry name" value="tRNA_m1G_MTases_N"/>
</dbReference>
<evidence type="ECO:0000256" key="1">
    <source>
        <dbReference type="ARBA" id="ARBA00007228"/>
    </source>
</evidence>
<dbReference type="InterPro" id="IPR053888">
    <property type="entry name" value="MRM3-like_sub_bind"/>
</dbReference>
<name>A0A9D2JH89_9FIRM</name>
<gene>
    <name evidence="6" type="ORF">H9810_07680</name>
</gene>
<dbReference type="GO" id="GO:0032259">
    <property type="term" value="P:methylation"/>
    <property type="evidence" value="ECO:0007669"/>
    <property type="project" value="UniProtKB-KW"/>
</dbReference>
<feature type="domain" description="tRNA/rRNA methyltransferase SpoU type" evidence="4">
    <location>
        <begin position="113"/>
        <end position="254"/>
    </location>
</feature>
<evidence type="ECO:0000313" key="6">
    <source>
        <dbReference type="EMBL" id="HIZ48579.1"/>
    </source>
</evidence>
<dbReference type="CDD" id="cd18095">
    <property type="entry name" value="SpoU-like_rRNA-MTase"/>
    <property type="match status" value="1"/>
</dbReference>
<dbReference type="AlphaFoldDB" id="A0A9D2JH89"/>
<accession>A0A9D2JH89</accession>
<dbReference type="InterPro" id="IPR029064">
    <property type="entry name" value="Ribosomal_eL30-like_sf"/>
</dbReference>
<protein>
    <submittedName>
        <fullName evidence="6">RNA methyltransferase</fullName>
    </submittedName>
</protein>
<evidence type="ECO:0000313" key="7">
    <source>
        <dbReference type="Proteomes" id="UP000824031"/>
    </source>
</evidence>
<evidence type="ECO:0000256" key="2">
    <source>
        <dbReference type="ARBA" id="ARBA00022603"/>
    </source>
</evidence>
<proteinExistence type="inferred from homology"/>
<evidence type="ECO:0000259" key="5">
    <source>
        <dbReference type="Pfam" id="PF22435"/>
    </source>
</evidence>
<dbReference type="Gene3D" id="3.30.1330.30">
    <property type="match status" value="1"/>
</dbReference>
<dbReference type="Proteomes" id="UP000824031">
    <property type="component" value="Unassembled WGS sequence"/>
</dbReference>
<evidence type="ECO:0000259" key="4">
    <source>
        <dbReference type="Pfam" id="PF00588"/>
    </source>
</evidence>
<dbReference type="Pfam" id="PF22435">
    <property type="entry name" value="MRM3-like_sub_bind"/>
    <property type="match status" value="1"/>
</dbReference>
<comment type="caution">
    <text evidence="6">The sequence shown here is derived from an EMBL/GenBank/DDBJ whole genome shotgun (WGS) entry which is preliminary data.</text>
</comment>
<organism evidence="6 7">
    <name type="scientific">Candidatus Gemmiger excrementavium</name>
    <dbReference type="NCBI Taxonomy" id="2838608"/>
    <lineage>
        <taxon>Bacteria</taxon>
        <taxon>Bacillati</taxon>
        <taxon>Bacillota</taxon>
        <taxon>Clostridia</taxon>
        <taxon>Eubacteriales</taxon>
        <taxon>Gemmiger</taxon>
    </lineage>
</organism>
<reference evidence="6" key="2">
    <citation type="submission" date="2021-04" db="EMBL/GenBank/DDBJ databases">
        <authorList>
            <person name="Gilroy R."/>
        </authorList>
    </citation>
    <scope>NUCLEOTIDE SEQUENCE</scope>
    <source>
        <strain evidence="6">3436</strain>
    </source>
</reference>
<dbReference type="InterPro" id="IPR029028">
    <property type="entry name" value="Alpha/beta_knot_MTases"/>
</dbReference>
<evidence type="ECO:0000256" key="3">
    <source>
        <dbReference type="ARBA" id="ARBA00022679"/>
    </source>
</evidence>